<keyword evidence="1" id="KW-1133">Transmembrane helix</keyword>
<reference evidence="3" key="1">
    <citation type="journal article" date="2019" name="Int. J. Syst. Evol. Microbiol.">
        <title>The Global Catalogue of Microorganisms (GCM) 10K type strain sequencing project: providing services to taxonomists for standard genome sequencing and annotation.</title>
        <authorList>
            <consortium name="The Broad Institute Genomics Platform"/>
            <consortium name="The Broad Institute Genome Sequencing Center for Infectious Disease"/>
            <person name="Wu L."/>
            <person name="Ma J."/>
        </authorList>
    </citation>
    <scope>NUCLEOTIDE SEQUENCE [LARGE SCALE GENOMIC DNA]</scope>
    <source>
        <strain evidence="3">KCTC 42182</strain>
    </source>
</reference>
<feature type="transmembrane region" description="Helical" evidence="1">
    <location>
        <begin position="15"/>
        <end position="35"/>
    </location>
</feature>
<name>A0ABV7VDK5_9PROT</name>
<dbReference type="Proteomes" id="UP001595711">
    <property type="component" value="Unassembled WGS sequence"/>
</dbReference>
<proteinExistence type="predicted"/>
<protein>
    <submittedName>
        <fullName evidence="2">Uncharacterized protein</fullName>
    </submittedName>
</protein>
<sequence length="103" mass="11005">MPFLSVPPRTAPGRIFLSLLLGIGLPVVLFGILMLRTQGYEPMGLCTPAVGGLLPIDMSRGGAIPYTCAVNWDYVGTSMILPGLGFALLAWLLLRLLVHRQAG</sequence>
<gene>
    <name evidence="2" type="ORF">ACFOOQ_01755</name>
</gene>
<evidence type="ECO:0000256" key="1">
    <source>
        <dbReference type="SAM" id="Phobius"/>
    </source>
</evidence>
<keyword evidence="3" id="KW-1185">Reference proteome</keyword>
<evidence type="ECO:0000313" key="3">
    <source>
        <dbReference type="Proteomes" id="UP001595711"/>
    </source>
</evidence>
<organism evidence="2 3">
    <name type="scientific">Ferrovibrio xuzhouensis</name>
    <dbReference type="NCBI Taxonomy" id="1576914"/>
    <lineage>
        <taxon>Bacteria</taxon>
        <taxon>Pseudomonadati</taxon>
        <taxon>Pseudomonadota</taxon>
        <taxon>Alphaproteobacteria</taxon>
        <taxon>Rhodospirillales</taxon>
        <taxon>Rhodospirillaceae</taxon>
        <taxon>Ferrovibrio</taxon>
    </lineage>
</organism>
<keyword evidence="1" id="KW-0472">Membrane</keyword>
<dbReference type="EMBL" id="JBHRYJ010000001">
    <property type="protein sequence ID" value="MFC3674248.1"/>
    <property type="molecule type" value="Genomic_DNA"/>
</dbReference>
<feature type="transmembrane region" description="Helical" evidence="1">
    <location>
        <begin position="79"/>
        <end position="98"/>
    </location>
</feature>
<evidence type="ECO:0000313" key="2">
    <source>
        <dbReference type="EMBL" id="MFC3674248.1"/>
    </source>
</evidence>
<comment type="caution">
    <text evidence="2">The sequence shown here is derived from an EMBL/GenBank/DDBJ whole genome shotgun (WGS) entry which is preliminary data.</text>
</comment>
<keyword evidence="1" id="KW-0812">Transmembrane</keyword>
<dbReference type="RefSeq" id="WP_379720862.1">
    <property type="nucleotide sequence ID" value="NZ_JBHRYJ010000001.1"/>
</dbReference>
<accession>A0ABV7VDK5</accession>